<proteinExistence type="predicted"/>
<dbReference type="GO" id="GO:0005524">
    <property type="term" value="F:ATP binding"/>
    <property type="evidence" value="ECO:0007669"/>
    <property type="project" value="InterPro"/>
</dbReference>
<dbReference type="OrthoDB" id="2658733at2759"/>
<gene>
    <name evidence="5" type="ORF">BDP27DRAFT_1241519</name>
</gene>
<evidence type="ECO:0000313" key="6">
    <source>
        <dbReference type="Proteomes" id="UP000772434"/>
    </source>
</evidence>
<dbReference type="Gene3D" id="3.20.200.10">
    <property type="entry name" value="MHCK/EF2 kinase"/>
    <property type="match status" value="1"/>
</dbReference>
<dbReference type="AlphaFoldDB" id="A0A9P5TWE4"/>
<protein>
    <recommendedName>
        <fullName evidence="4">Alpha-type protein kinase domain-containing protein</fullName>
    </recommendedName>
</protein>
<accession>A0A9P5TWE4</accession>
<reference evidence="5" key="1">
    <citation type="submission" date="2020-11" db="EMBL/GenBank/DDBJ databases">
        <authorList>
            <consortium name="DOE Joint Genome Institute"/>
            <person name="Ahrendt S."/>
            <person name="Riley R."/>
            <person name="Andreopoulos W."/>
            <person name="Labutti K."/>
            <person name="Pangilinan J."/>
            <person name="Ruiz-Duenas F.J."/>
            <person name="Barrasa J.M."/>
            <person name="Sanchez-Garcia M."/>
            <person name="Camarero S."/>
            <person name="Miyauchi S."/>
            <person name="Serrano A."/>
            <person name="Linde D."/>
            <person name="Babiker R."/>
            <person name="Drula E."/>
            <person name="Ayuso-Fernandez I."/>
            <person name="Pacheco R."/>
            <person name="Padilla G."/>
            <person name="Ferreira P."/>
            <person name="Barriuso J."/>
            <person name="Kellner H."/>
            <person name="Castanera R."/>
            <person name="Alfaro M."/>
            <person name="Ramirez L."/>
            <person name="Pisabarro A.G."/>
            <person name="Kuo A."/>
            <person name="Tritt A."/>
            <person name="Lipzen A."/>
            <person name="He G."/>
            <person name="Yan M."/>
            <person name="Ng V."/>
            <person name="Cullen D."/>
            <person name="Martin F."/>
            <person name="Rosso M.-N."/>
            <person name="Henrissat B."/>
            <person name="Hibbett D."/>
            <person name="Martinez A.T."/>
            <person name="Grigoriev I.V."/>
        </authorList>
    </citation>
    <scope>NUCLEOTIDE SEQUENCE</scope>
    <source>
        <strain evidence="5">AH 40177</strain>
    </source>
</reference>
<evidence type="ECO:0000256" key="3">
    <source>
        <dbReference type="ARBA" id="ARBA00022777"/>
    </source>
</evidence>
<keyword evidence="2" id="KW-0808">Transferase</keyword>
<keyword evidence="3" id="KW-0418">Kinase</keyword>
<name>A0A9P5TWE4_9AGAR</name>
<keyword evidence="1" id="KW-0723">Serine/threonine-protein kinase</keyword>
<evidence type="ECO:0000256" key="2">
    <source>
        <dbReference type="ARBA" id="ARBA00022679"/>
    </source>
</evidence>
<organism evidence="5 6">
    <name type="scientific">Rhodocollybia butyracea</name>
    <dbReference type="NCBI Taxonomy" id="206335"/>
    <lineage>
        <taxon>Eukaryota</taxon>
        <taxon>Fungi</taxon>
        <taxon>Dikarya</taxon>
        <taxon>Basidiomycota</taxon>
        <taxon>Agaricomycotina</taxon>
        <taxon>Agaricomycetes</taxon>
        <taxon>Agaricomycetidae</taxon>
        <taxon>Agaricales</taxon>
        <taxon>Marasmiineae</taxon>
        <taxon>Omphalotaceae</taxon>
        <taxon>Rhodocollybia</taxon>
    </lineage>
</organism>
<keyword evidence="6" id="KW-1185">Reference proteome</keyword>
<dbReference type="GO" id="GO:0004674">
    <property type="term" value="F:protein serine/threonine kinase activity"/>
    <property type="evidence" value="ECO:0007669"/>
    <property type="project" value="UniProtKB-KW"/>
</dbReference>
<comment type="caution">
    <text evidence="5">The sequence shown here is derived from an EMBL/GenBank/DDBJ whole genome shotgun (WGS) entry which is preliminary data.</text>
</comment>
<sequence length="184" mass="20373">MALTRCVTSEVIIGKSTNVCLKRCFSCSSSGGVTTLPADRQYQELSQELNCMLWTKVMLDMVYDFVAKEDAVRGAKPSFVIPQLRFVDAALVVAMCKGREELYMMEELISTEVGWPFRKYICNNSAQPLLTKSTSAHASEKNNYAQFLSFAQHIQYIGTGNLAFTSDFQGAGQSLTDPQIITAP</sequence>
<evidence type="ECO:0000256" key="1">
    <source>
        <dbReference type="ARBA" id="ARBA00022527"/>
    </source>
</evidence>
<dbReference type="Pfam" id="PF02816">
    <property type="entry name" value="Alpha_kinase"/>
    <property type="match status" value="1"/>
</dbReference>
<evidence type="ECO:0000259" key="4">
    <source>
        <dbReference type="Pfam" id="PF02816"/>
    </source>
</evidence>
<evidence type="ECO:0000313" key="5">
    <source>
        <dbReference type="EMBL" id="KAF9058320.1"/>
    </source>
</evidence>
<feature type="domain" description="Alpha-type protein kinase" evidence="4">
    <location>
        <begin position="74"/>
        <end position="182"/>
    </location>
</feature>
<dbReference type="Proteomes" id="UP000772434">
    <property type="component" value="Unassembled WGS sequence"/>
</dbReference>
<dbReference type="InterPro" id="IPR004166">
    <property type="entry name" value="a-kinase_dom"/>
</dbReference>
<dbReference type="EMBL" id="JADNRY010000396">
    <property type="protein sequence ID" value="KAF9058320.1"/>
    <property type="molecule type" value="Genomic_DNA"/>
</dbReference>